<evidence type="ECO:0000256" key="1">
    <source>
        <dbReference type="SAM" id="MobiDB-lite"/>
    </source>
</evidence>
<dbReference type="Proteomes" id="UP000004358">
    <property type="component" value="Unassembled WGS sequence"/>
</dbReference>
<feature type="region of interest" description="Disordered" evidence="1">
    <location>
        <begin position="1"/>
        <end position="36"/>
    </location>
</feature>
<proteinExistence type="predicted"/>
<gene>
    <name evidence="2" type="ORF">DSM3645_02668</name>
</gene>
<organism evidence="2 3">
    <name type="scientific">Blastopirellula marina DSM 3645</name>
    <dbReference type="NCBI Taxonomy" id="314230"/>
    <lineage>
        <taxon>Bacteria</taxon>
        <taxon>Pseudomonadati</taxon>
        <taxon>Planctomycetota</taxon>
        <taxon>Planctomycetia</taxon>
        <taxon>Pirellulales</taxon>
        <taxon>Pirellulaceae</taxon>
        <taxon>Blastopirellula</taxon>
    </lineage>
</organism>
<sequence>MRSFSTNWLPKKFRNSATRRKCGNGRWKPVIRKVRR</sequence>
<reference evidence="2 3" key="1">
    <citation type="submission" date="2006-02" db="EMBL/GenBank/DDBJ databases">
        <authorList>
            <person name="Amann R."/>
            <person name="Ferriera S."/>
            <person name="Johnson J."/>
            <person name="Kravitz S."/>
            <person name="Halpern A."/>
            <person name="Remington K."/>
            <person name="Beeson K."/>
            <person name="Tran B."/>
            <person name="Rogers Y.-H."/>
            <person name="Friedman R."/>
            <person name="Venter J.C."/>
        </authorList>
    </citation>
    <scope>NUCLEOTIDE SEQUENCE [LARGE SCALE GENOMIC DNA]</scope>
    <source>
        <strain evidence="2 3">DSM 3645</strain>
    </source>
</reference>
<comment type="caution">
    <text evidence="2">The sequence shown here is derived from an EMBL/GenBank/DDBJ whole genome shotgun (WGS) entry which is preliminary data.</text>
</comment>
<dbReference type="EMBL" id="AANZ01000014">
    <property type="protein sequence ID" value="EAQ79343.1"/>
    <property type="molecule type" value="Genomic_DNA"/>
</dbReference>
<protein>
    <submittedName>
        <fullName evidence="2">Uncharacterized protein</fullName>
    </submittedName>
</protein>
<feature type="compositionally biased region" description="Basic residues" evidence="1">
    <location>
        <begin position="11"/>
        <end position="36"/>
    </location>
</feature>
<dbReference type="HOGENOM" id="CLU_3354860_0_0_0"/>
<accession>A3ZVJ7</accession>
<evidence type="ECO:0000313" key="2">
    <source>
        <dbReference type="EMBL" id="EAQ79343.1"/>
    </source>
</evidence>
<dbReference type="AlphaFoldDB" id="A3ZVJ7"/>
<evidence type="ECO:0000313" key="3">
    <source>
        <dbReference type="Proteomes" id="UP000004358"/>
    </source>
</evidence>
<name>A3ZVJ7_9BACT</name>